<name>A0ABR3QU74_9PLEO</name>
<comment type="caution">
    <text evidence="1">The sequence shown here is derived from an EMBL/GenBank/DDBJ whole genome shotgun (WGS) entry which is preliminary data.</text>
</comment>
<protein>
    <submittedName>
        <fullName evidence="1">Uncharacterized protein</fullName>
    </submittedName>
</protein>
<evidence type="ECO:0000313" key="1">
    <source>
        <dbReference type="EMBL" id="KAL1595618.1"/>
    </source>
</evidence>
<organism evidence="1 2">
    <name type="scientific">Nothophoma quercina</name>
    <dbReference type="NCBI Taxonomy" id="749835"/>
    <lineage>
        <taxon>Eukaryota</taxon>
        <taxon>Fungi</taxon>
        <taxon>Dikarya</taxon>
        <taxon>Ascomycota</taxon>
        <taxon>Pezizomycotina</taxon>
        <taxon>Dothideomycetes</taxon>
        <taxon>Pleosporomycetidae</taxon>
        <taxon>Pleosporales</taxon>
        <taxon>Pleosporineae</taxon>
        <taxon>Didymellaceae</taxon>
        <taxon>Nothophoma</taxon>
    </lineage>
</organism>
<keyword evidence="2" id="KW-1185">Reference proteome</keyword>
<dbReference type="Proteomes" id="UP001521222">
    <property type="component" value="Unassembled WGS sequence"/>
</dbReference>
<accession>A0ABR3QU74</accession>
<sequence length="537" mass="60132">MVVLLAKRGHLLRVKNPFSSVNDCMIFMDCLDQIVETEAILARKVAMVHGIHRILAQLAAQADRSTTDTHDSVVLRLLQSIGCRASYEQLEKPNSTTSLLYTLAANLRMSAENDLLLLHFSKPKLVKGIIVSSVCSVARAPDRSASAQRALYYMPRQQLLALVPEITLRFANALRGKLNSADLSRSRRMDAWLQMLQQVDGKNDMDNALLTAATIPLAEALSAYDSPAMIPPEYALKTMLMQQKLDVQVPSTTDTKCQFQALLADVLLRLQTRPKAYSALLDTALPLIARYAGLSLLLRCIRTMEEHKLPLSTSINFEGLIEAHLGALHESTEDLSESQLQSRAFTLQACERLINVLDRMGHALPAKKEEVAVLTGTRHFDNILIYAEASSALPIAYRDATKELSLMDRVAMVHQLAHYYSQDTTRTQRQVWRSIYYLYHYLHTNSLPIGPLLTKAIVHASIVRPLTESRFVSARRLIWVCHLVARVEGDEVAARLENRFFTWRGDLIARAKRVYIGVGGSKQSKAHIATMKRLGLI</sequence>
<evidence type="ECO:0000313" key="2">
    <source>
        <dbReference type="Proteomes" id="UP001521222"/>
    </source>
</evidence>
<dbReference type="EMBL" id="JAKIXB020000031">
    <property type="protein sequence ID" value="KAL1595618.1"/>
    <property type="molecule type" value="Genomic_DNA"/>
</dbReference>
<gene>
    <name evidence="1" type="ORF">SLS59_008256</name>
</gene>
<reference evidence="1 2" key="1">
    <citation type="submission" date="2024-02" db="EMBL/GenBank/DDBJ databases">
        <title>De novo assembly and annotation of 12 fungi associated with fruit tree decline syndrome in Ontario, Canada.</title>
        <authorList>
            <person name="Sulman M."/>
            <person name="Ellouze W."/>
            <person name="Ilyukhin E."/>
        </authorList>
    </citation>
    <scope>NUCLEOTIDE SEQUENCE [LARGE SCALE GENOMIC DNA]</scope>
    <source>
        <strain evidence="1 2">M97-236</strain>
    </source>
</reference>
<proteinExistence type="predicted"/>